<feature type="signal peptide" evidence="2">
    <location>
        <begin position="1"/>
        <end position="31"/>
    </location>
</feature>
<dbReference type="InterPro" id="IPR002110">
    <property type="entry name" value="Ankyrin_rpt"/>
</dbReference>
<dbReference type="InterPro" id="IPR011990">
    <property type="entry name" value="TPR-like_helical_dom_sf"/>
</dbReference>
<dbReference type="SMART" id="SM00248">
    <property type="entry name" value="ANK"/>
    <property type="match status" value="3"/>
</dbReference>
<dbReference type="AlphaFoldDB" id="A0A839EKC1"/>
<dbReference type="Proteomes" id="UP000549052">
    <property type="component" value="Unassembled WGS sequence"/>
</dbReference>
<accession>A0A839EKC1</accession>
<proteinExistence type="predicted"/>
<evidence type="ECO:0000256" key="1">
    <source>
        <dbReference type="PROSITE-ProRule" id="PRU00023"/>
    </source>
</evidence>
<dbReference type="InterPro" id="IPR006597">
    <property type="entry name" value="Sel1-like"/>
</dbReference>
<dbReference type="EMBL" id="JACGXN010000003">
    <property type="protein sequence ID" value="MBA8879312.1"/>
    <property type="molecule type" value="Genomic_DNA"/>
</dbReference>
<dbReference type="RefSeq" id="WP_182549931.1">
    <property type="nucleotide sequence ID" value="NZ_JACGXN010000003.1"/>
</dbReference>
<dbReference type="SUPFAM" id="SSF81901">
    <property type="entry name" value="HCP-like"/>
    <property type="match status" value="1"/>
</dbReference>
<dbReference type="PANTHER" id="PTHR11102">
    <property type="entry name" value="SEL-1-LIKE PROTEIN"/>
    <property type="match status" value="1"/>
</dbReference>
<dbReference type="PROSITE" id="PS50297">
    <property type="entry name" value="ANK_REP_REGION"/>
    <property type="match status" value="2"/>
</dbReference>
<name>A0A839EKC1_9HYPH</name>
<dbReference type="PANTHER" id="PTHR11102:SF160">
    <property type="entry name" value="ERAD-ASSOCIATED E3 UBIQUITIN-PROTEIN LIGASE COMPONENT HRD3"/>
    <property type="match status" value="1"/>
</dbReference>
<dbReference type="InterPro" id="IPR036770">
    <property type="entry name" value="Ankyrin_rpt-contain_sf"/>
</dbReference>
<evidence type="ECO:0000313" key="3">
    <source>
        <dbReference type="EMBL" id="MBA8879312.1"/>
    </source>
</evidence>
<dbReference type="Gene3D" id="1.25.40.20">
    <property type="entry name" value="Ankyrin repeat-containing domain"/>
    <property type="match status" value="1"/>
</dbReference>
<feature type="repeat" description="ANK" evidence="1">
    <location>
        <begin position="225"/>
        <end position="258"/>
    </location>
</feature>
<keyword evidence="1" id="KW-0040">ANK repeat</keyword>
<dbReference type="PROSITE" id="PS50088">
    <property type="entry name" value="ANK_REPEAT"/>
    <property type="match status" value="2"/>
</dbReference>
<dbReference type="Gene3D" id="1.25.40.10">
    <property type="entry name" value="Tetratricopeptide repeat domain"/>
    <property type="match status" value="1"/>
</dbReference>
<dbReference type="Pfam" id="PF08238">
    <property type="entry name" value="Sel1"/>
    <property type="match status" value="3"/>
</dbReference>
<organism evidence="3 4">
    <name type="scientific">Phyllobacterium myrsinacearum</name>
    <dbReference type="NCBI Taxonomy" id="28101"/>
    <lineage>
        <taxon>Bacteria</taxon>
        <taxon>Pseudomonadati</taxon>
        <taxon>Pseudomonadota</taxon>
        <taxon>Alphaproteobacteria</taxon>
        <taxon>Hyphomicrobiales</taxon>
        <taxon>Phyllobacteriaceae</taxon>
        <taxon>Phyllobacterium</taxon>
    </lineage>
</organism>
<evidence type="ECO:0000313" key="4">
    <source>
        <dbReference type="Proteomes" id="UP000549052"/>
    </source>
</evidence>
<dbReference type="SMART" id="SM00671">
    <property type="entry name" value="SEL1"/>
    <property type="match status" value="3"/>
</dbReference>
<dbReference type="InterPro" id="IPR050767">
    <property type="entry name" value="Sel1_AlgK"/>
</dbReference>
<keyword evidence="4" id="KW-1185">Reference proteome</keyword>
<reference evidence="3 4" key="1">
    <citation type="submission" date="2020-07" db="EMBL/GenBank/DDBJ databases">
        <title>Genomic Encyclopedia of Type Strains, Phase IV (KMG-V): Genome sequencing to study the core and pangenomes of soil and plant-associated prokaryotes.</title>
        <authorList>
            <person name="Whitman W."/>
        </authorList>
    </citation>
    <scope>NUCLEOTIDE SEQUENCE [LARGE SCALE GENOMIC DNA]</scope>
    <source>
        <strain evidence="3 4">AN3</strain>
    </source>
</reference>
<sequence>MSVTKNRTTMRHFLTLFTCLAMCSFSISAWADPGYDAYVKRDYRTALKYWKPLAKSGDAYSQFSIGVMYSNGEGVAQDNAKAIYWYRKAGENGELEAQLLLGDIYRDGEVVKQDKTEAARWYGKAAKQGHAGAKYQLNQLNTDPCVRLSPNDNYVKGFKSTIFANTITQHDVDKTKAMLACGANINSVDEEGYYPIHLAATSGTREMIELLLANGARVNERSTITGDTPLHLAVVYNKDVAVVKTLLEHGADRKQINTAGKTPMQNTEDPVLIKLLK</sequence>
<evidence type="ECO:0000256" key="2">
    <source>
        <dbReference type="SAM" id="SignalP"/>
    </source>
</evidence>
<dbReference type="Pfam" id="PF12796">
    <property type="entry name" value="Ank_2"/>
    <property type="match status" value="1"/>
</dbReference>
<feature type="repeat" description="ANK" evidence="1">
    <location>
        <begin position="191"/>
        <end position="223"/>
    </location>
</feature>
<gene>
    <name evidence="3" type="ORF">FHW16_003030</name>
</gene>
<keyword evidence="2" id="KW-0732">Signal</keyword>
<dbReference type="SUPFAM" id="SSF48403">
    <property type="entry name" value="Ankyrin repeat"/>
    <property type="match status" value="1"/>
</dbReference>
<comment type="caution">
    <text evidence="3">The sequence shown here is derived from an EMBL/GenBank/DDBJ whole genome shotgun (WGS) entry which is preliminary data.</text>
</comment>
<evidence type="ECO:0008006" key="5">
    <source>
        <dbReference type="Google" id="ProtNLM"/>
    </source>
</evidence>
<feature type="chain" id="PRO_5032364555" description="Sel1 repeat family protein" evidence="2">
    <location>
        <begin position="32"/>
        <end position="277"/>
    </location>
</feature>
<protein>
    <recommendedName>
        <fullName evidence="5">Sel1 repeat family protein</fullName>
    </recommendedName>
</protein>